<protein>
    <submittedName>
        <fullName evidence="5">Smalltalk protein</fullName>
    </submittedName>
</protein>
<proteinExistence type="predicted"/>
<name>A0AA90UIP7_9BACT</name>
<dbReference type="InterPro" id="IPR045505">
    <property type="entry name" value="DUF6486"/>
</dbReference>
<gene>
    <name evidence="6" type="ORF">F7D57_00155</name>
    <name evidence="5" type="ORF">F7D95_16990</name>
    <name evidence="2" type="ORF">NNC64_01300</name>
    <name evidence="3" type="ORF">NNC64_12415</name>
    <name evidence="4" type="ORF">NNC64_14835</name>
</gene>
<dbReference type="EMBL" id="JANDWZ010000001">
    <property type="protein sequence ID" value="MCP9563212.1"/>
    <property type="molecule type" value="Genomic_DNA"/>
</dbReference>
<accession>A0AA90UIP7</accession>
<dbReference type="AlphaFoldDB" id="A0AA90UIP7"/>
<comment type="caution">
    <text evidence="5">The sequence shown here is derived from an EMBL/GenBank/DDBJ whole genome shotgun (WGS) entry which is preliminary data.</text>
</comment>
<reference evidence="2" key="2">
    <citation type="submission" date="2022-07" db="EMBL/GenBank/DDBJ databases">
        <title>Prevotella copri.</title>
        <authorList>
            <person name="Yang C."/>
        </authorList>
    </citation>
    <scope>NUCLEOTIDE SEQUENCE</scope>
    <source>
        <strain evidence="2">HF2107</strain>
    </source>
</reference>
<reference evidence="5" key="3">
    <citation type="submission" date="2022-12" db="EMBL/GenBank/DDBJ databases">
        <title>Distinct polysaccharide growth profiles of human intestinal Prevotella copri isolates.</title>
        <authorList>
            <person name="Fehlner-Peach H."/>
            <person name="Magnabosco C."/>
            <person name="Raghavan V."/>
            <person name="Scher J.U."/>
            <person name="Tett A."/>
            <person name="Cox L.M."/>
            <person name="Gottsegen C."/>
            <person name="Watters A."/>
            <person name="Wiltshire- Gordon J.D."/>
            <person name="Segata N."/>
            <person name="Bonneau R."/>
            <person name="Littman D.R."/>
        </authorList>
    </citation>
    <scope>NUCLEOTIDE SEQUENCE</scope>
    <source>
        <strain evidence="6">IA624</strain>
        <strain evidence="5">IAQ1179</strain>
    </source>
</reference>
<evidence type="ECO:0000313" key="5">
    <source>
        <dbReference type="EMBL" id="MQN14445.1"/>
    </source>
</evidence>
<evidence type="ECO:0000256" key="1">
    <source>
        <dbReference type="SAM" id="Phobius"/>
    </source>
</evidence>
<keyword evidence="1" id="KW-0472">Membrane</keyword>
<dbReference type="EMBL" id="VZBP01000004">
    <property type="protein sequence ID" value="MQO08154.1"/>
    <property type="molecule type" value="Genomic_DNA"/>
</dbReference>
<evidence type="ECO:0000313" key="6">
    <source>
        <dbReference type="EMBL" id="MQO08154.1"/>
    </source>
</evidence>
<dbReference type="Proteomes" id="UP000405805">
    <property type="component" value="Unassembled WGS sequence"/>
</dbReference>
<dbReference type="EMBL" id="JANDWZ010000031">
    <property type="protein sequence ID" value="MCP9565341.1"/>
    <property type="molecule type" value="Genomic_DNA"/>
</dbReference>
<dbReference type="PROSITE" id="PS51257">
    <property type="entry name" value="PROKAR_LIPOPROTEIN"/>
    <property type="match status" value="1"/>
</dbReference>
<evidence type="ECO:0000313" key="2">
    <source>
        <dbReference type="EMBL" id="MCP9563212.1"/>
    </source>
</evidence>
<reference evidence="7 8" key="1">
    <citation type="submission" date="2019-09" db="EMBL/GenBank/DDBJ databases">
        <title>Distinct polysaccharide growth profiles of human intestinal Prevotella copri isolates.</title>
        <authorList>
            <person name="Fehlner-Peach H."/>
            <person name="Magnabosco C."/>
            <person name="Raghavan V."/>
            <person name="Scher J.U."/>
            <person name="Tett A."/>
            <person name="Cox L.M."/>
            <person name="Gottsegen C."/>
            <person name="Watters A."/>
            <person name="Wiltshire- Gordon J.D."/>
            <person name="Segata N."/>
            <person name="Bonneau R."/>
            <person name="Littman D.R."/>
        </authorList>
    </citation>
    <scope>NUCLEOTIDE SEQUENCE [LARGE SCALE GENOMIC DNA]</scope>
    <source>
        <strain evidence="7">iA624</strain>
        <strain evidence="8">iAQ1179</strain>
    </source>
</reference>
<keyword evidence="1" id="KW-0812">Transmembrane</keyword>
<keyword evidence="1" id="KW-1133">Transmembrane helix</keyword>
<dbReference type="RefSeq" id="WP_153095822.1">
    <property type="nucleotide sequence ID" value="NZ_CABOGV010000071.1"/>
</dbReference>
<evidence type="ECO:0000313" key="3">
    <source>
        <dbReference type="EMBL" id="MCP9565341.1"/>
    </source>
</evidence>
<dbReference type="EMBL" id="JANDWZ010000055">
    <property type="protein sequence ID" value="MCP9565798.1"/>
    <property type="molecule type" value="Genomic_DNA"/>
</dbReference>
<evidence type="ECO:0000313" key="7">
    <source>
        <dbReference type="Proteomes" id="UP000405805"/>
    </source>
</evidence>
<sequence length="34" mass="3703">MSIKNKQTWNEVIKFVVTVLTALLGAMGVSSCSF</sequence>
<dbReference type="NCBIfam" id="NF033879">
    <property type="entry name" value="smalltalk"/>
    <property type="match status" value="1"/>
</dbReference>
<dbReference type="Proteomes" id="UP000442105">
    <property type="component" value="Unassembled WGS sequence"/>
</dbReference>
<evidence type="ECO:0000313" key="4">
    <source>
        <dbReference type="EMBL" id="MCP9565798.1"/>
    </source>
</evidence>
<dbReference type="Pfam" id="PF20096">
    <property type="entry name" value="DUF6486"/>
    <property type="match status" value="1"/>
</dbReference>
<dbReference type="EMBL" id="VZCW01000415">
    <property type="protein sequence ID" value="MQN14445.1"/>
    <property type="molecule type" value="Genomic_DNA"/>
</dbReference>
<feature type="transmembrane region" description="Helical" evidence="1">
    <location>
        <begin position="12"/>
        <end position="31"/>
    </location>
</feature>
<evidence type="ECO:0000313" key="8">
    <source>
        <dbReference type="Proteomes" id="UP000442105"/>
    </source>
</evidence>
<organism evidence="5 8">
    <name type="scientific">Segatella copri</name>
    <dbReference type="NCBI Taxonomy" id="165179"/>
    <lineage>
        <taxon>Bacteria</taxon>
        <taxon>Pseudomonadati</taxon>
        <taxon>Bacteroidota</taxon>
        <taxon>Bacteroidia</taxon>
        <taxon>Bacteroidales</taxon>
        <taxon>Prevotellaceae</taxon>
        <taxon>Segatella</taxon>
    </lineage>
</organism>
<dbReference type="Proteomes" id="UP001205531">
    <property type="component" value="Unassembled WGS sequence"/>
</dbReference>